<dbReference type="EMBL" id="CM037162">
    <property type="protein sequence ID" value="KAH7863130.1"/>
    <property type="molecule type" value="Genomic_DNA"/>
</dbReference>
<accession>A0ACB7ZC18</accession>
<evidence type="ECO:0000313" key="1">
    <source>
        <dbReference type="EMBL" id="KAH7863130.1"/>
    </source>
</evidence>
<proteinExistence type="predicted"/>
<dbReference type="Proteomes" id="UP000828048">
    <property type="component" value="Chromosome 12"/>
</dbReference>
<protein>
    <submittedName>
        <fullName evidence="1">Uncharacterized protein</fullName>
    </submittedName>
</protein>
<reference evidence="1 2" key="1">
    <citation type="journal article" date="2021" name="Hortic Res">
        <title>High-quality reference genome and annotation aids understanding of berry development for evergreen blueberry (Vaccinium darrowii).</title>
        <authorList>
            <person name="Yu J."/>
            <person name="Hulse-Kemp A.M."/>
            <person name="Babiker E."/>
            <person name="Staton M."/>
        </authorList>
    </citation>
    <scope>NUCLEOTIDE SEQUENCE [LARGE SCALE GENOMIC DNA]</scope>
    <source>
        <strain evidence="2">cv. NJ 8807/NJ 8810</strain>
        <tissue evidence="1">Young leaf</tissue>
    </source>
</reference>
<sequence>MEEELSKLEQVQRSEEEETIVNQILKRELNLVLLQDPNPLRANHLQKLPKSQVEKEKWKSVREDKFRENGIISRRKSVELVCAKKFQKENIYHFLWNKIRSLNGEQSTGRENPRIPSRIVVSKPQTRTMEVSEDITCHCSLLHSRHGLKNKAKSVKPSYFSFRGMKRKMRCAGLDGQKEQHWISKDGGKWIGGEVSNSDEKPSVDVQMKDSQSENRLEITSPKKSSHKNLSSLSVHFPKRRDFGIYLEARRHLSERFSHVEKEETFSGKSEKTLGRVLCLQQHDLVPIRSPKRDIQYGFVTSQMRFSPCSNSCVLQKKHRTSCLSSSMQNEGPFPFAENDGKSDDQLHVFDSKPDKSENYSLDTEGHESICSISDDFSSHRYVKNADVNDDFNSVEEQTTASSSTRITSPKRSTDTANVSEEFGYCECSRPDSPSESQQLTSSLDDSSPSPSSIQKLGCGDSIYDRIENPSPVSVLDKFFLEDITSPPPSTTTKPGRSNCITYTNSRMQPIHIDFEEQHGYLNWDKLFLEWYSSDQQLGPSFFDELELSAIDSPCDHKLLFDFVNEVISEARTSYFSCSTFLSFLKPKLQPIPVDKVVAREIKKRVNQHLLLSPVAPRRLDQIVGEDLATSATWMDIRHDVEDIVVHIDESILEDLIQEAMPEFNI</sequence>
<organism evidence="1 2">
    <name type="scientific">Vaccinium darrowii</name>
    <dbReference type="NCBI Taxonomy" id="229202"/>
    <lineage>
        <taxon>Eukaryota</taxon>
        <taxon>Viridiplantae</taxon>
        <taxon>Streptophyta</taxon>
        <taxon>Embryophyta</taxon>
        <taxon>Tracheophyta</taxon>
        <taxon>Spermatophyta</taxon>
        <taxon>Magnoliopsida</taxon>
        <taxon>eudicotyledons</taxon>
        <taxon>Gunneridae</taxon>
        <taxon>Pentapetalae</taxon>
        <taxon>asterids</taxon>
        <taxon>Ericales</taxon>
        <taxon>Ericaceae</taxon>
        <taxon>Vaccinioideae</taxon>
        <taxon>Vaccinieae</taxon>
        <taxon>Vaccinium</taxon>
    </lineage>
</organism>
<gene>
    <name evidence="1" type="ORF">Vadar_013680</name>
</gene>
<comment type="caution">
    <text evidence="1">The sequence shown here is derived from an EMBL/GenBank/DDBJ whole genome shotgun (WGS) entry which is preliminary data.</text>
</comment>
<name>A0ACB7ZC18_9ERIC</name>
<evidence type="ECO:0000313" key="2">
    <source>
        <dbReference type="Proteomes" id="UP000828048"/>
    </source>
</evidence>
<keyword evidence="2" id="KW-1185">Reference proteome</keyword>